<dbReference type="EMBL" id="JACHMI010000001">
    <property type="protein sequence ID" value="MBB6547150.1"/>
    <property type="molecule type" value="Genomic_DNA"/>
</dbReference>
<accession>A0A7X0NPB1</accession>
<reference evidence="1 2" key="1">
    <citation type="submission" date="2020-08" db="EMBL/GenBank/DDBJ databases">
        <title>Sequencing the genomes of 1000 actinobacteria strains.</title>
        <authorList>
            <person name="Klenk H.-P."/>
        </authorList>
    </citation>
    <scope>NUCLEOTIDE SEQUENCE [LARGE SCALE GENOMIC DNA]</scope>
    <source>
        <strain evidence="1 2">DSM 43768</strain>
    </source>
</reference>
<protein>
    <submittedName>
        <fullName evidence="1">Uncharacterized protein</fullName>
    </submittedName>
</protein>
<evidence type="ECO:0000313" key="1">
    <source>
        <dbReference type="EMBL" id="MBB6547150.1"/>
    </source>
</evidence>
<name>A0A7X0NPB1_9ACTN</name>
<dbReference type="Proteomes" id="UP000565579">
    <property type="component" value="Unassembled WGS sequence"/>
</dbReference>
<comment type="caution">
    <text evidence="1">The sequence shown here is derived from an EMBL/GenBank/DDBJ whole genome shotgun (WGS) entry which is preliminary data.</text>
</comment>
<keyword evidence="2" id="KW-1185">Reference proteome</keyword>
<sequence>MRFGEYSTHELAITPKAHEPRLDIAFTRLHDVARLVRCQAEHSPG</sequence>
<evidence type="ECO:0000313" key="2">
    <source>
        <dbReference type="Proteomes" id="UP000565579"/>
    </source>
</evidence>
<dbReference type="RefSeq" id="WP_345153053.1">
    <property type="nucleotide sequence ID" value="NZ_BAAAXY010000221.1"/>
</dbReference>
<dbReference type="AlphaFoldDB" id="A0A7X0NPB1"/>
<organism evidence="1 2">
    <name type="scientific">Nonomuraea rubra</name>
    <dbReference type="NCBI Taxonomy" id="46180"/>
    <lineage>
        <taxon>Bacteria</taxon>
        <taxon>Bacillati</taxon>
        <taxon>Actinomycetota</taxon>
        <taxon>Actinomycetes</taxon>
        <taxon>Streptosporangiales</taxon>
        <taxon>Streptosporangiaceae</taxon>
        <taxon>Nonomuraea</taxon>
    </lineage>
</organism>
<proteinExistence type="predicted"/>
<gene>
    <name evidence="1" type="ORF">HD593_001945</name>
</gene>